<dbReference type="RefSeq" id="WP_192769466.1">
    <property type="nucleotide sequence ID" value="NZ_JADBEB010000001.1"/>
</dbReference>
<evidence type="ECO:0000256" key="4">
    <source>
        <dbReference type="PROSITE-ProRule" id="PRU00335"/>
    </source>
</evidence>
<keyword evidence="1" id="KW-0805">Transcription regulation</keyword>
<keyword evidence="7" id="KW-1185">Reference proteome</keyword>
<dbReference type="InterPro" id="IPR009057">
    <property type="entry name" value="Homeodomain-like_sf"/>
</dbReference>
<dbReference type="PANTHER" id="PTHR47506">
    <property type="entry name" value="TRANSCRIPTIONAL REGULATORY PROTEIN"/>
    <property type="match status" value="1"/>
</dbReference>
<comment type="caution">
    <text evidence="6">The sequence shown here is derived from an EMBL/GenBank/DDBJ whole genome shotgun (WGS) entry which is preliminary data.</text>
</comment>
<feature type="DNA-binding region" description="H-T-H motif" evidence="4">
    <location>
        <begin position="35"/>
        <end position="54"/>
    </location>
</feature>
<dbReference type="EMBL" id="JADBEB010000001">
    <property type="protein sequence ID" value="MBE1490126.1"/>
    <property type="molecule type" value="Genomic_DNA"/>
</dbReference>
<reference evidence="6" key="1">
    <citation type="submission" date="2020-10" db="EMBL/GenBank/DDBJ databases">
        <title>Sequencing the genomes of 1000 actinobacteria strains.</title>
        <authorList>
            <person name="Klenk H.-P."/>
        </authorList>
    </citation>
    <scope>NUCLEOTIDE SEQUENCE</scope>
    <source>
        <strain evidence="6">DSM 46832</strain>
    </source>
</reference>
<name>A0A927R9U3_9ACTN</name>
<dbReference type="PRINTS" id="PR00455">
    <property type="entry name" value="HTHTETR"/>
</dbReference>
<dbReference type="InterPro" id="IPR001647">
    <property type="entry name" value="HTH_TetR"/>
</dbReference>
<dbReference type="SUPFAM" id="SSF46689">
    <property type="entry name" value="Homeodomain-like"/>
    <property type="match status" value="1"/>
</dbReference>
<keyword evidence="2 4" id="KW-0238">DNA-binding</keyword>
<evidence type="ECO:0000256" key="2">
    <source>
        <dbReference type="ARBA" id="ARBA00023125"/>
    </source>
</evidence>
<dbReference type="PROSITE" id="PS50977">
    <property type="entry name" value="HTH_TETR_2"/>
    <property type="match status" value="1"/>
</dbReference>
<proteinExistence type="predicted"/>
<feature type="domain" description="HTH tetR-type" evidence="5">
    <location>
        <begin position="12"/>
        <end position="72"/>
    </location>
</feature>
<dbReference type="InterPro" id="IPR036271">
    <property type="entry name" value="Tet_transcr_reg_TetR-rel_C_sf"/>
</dbReference>
<evidence type="ECO:0000256" key="1">
    <source>
        <dbReference type="ARBA" id="ARBA00023015"/>
    </source>
</evidence>
<gene>
    <name evidence="6" type="ORF">H4W31_005764</name>
</gene>
<evidence type="ECO:0000259" key="5">
    <source>
        <dbReference type="PROSITE" id="PS50977"/>
    </source>
</evidence>
<dbReference type="Proteomes" id="UP000649753">
    <property type="component" value="Unassembled WGS sequence"/>
</dbReference>
<dbReference type="AlphaFoldDB" id="A0A927R9U3"/>
<evidence type="ECO:0000313" key="7">
    <source>
        <dbReference type="Proteomes" id="UP000649753"/>
    </source>
</evidence>
<dbReference type="GO" id="GO:0003677">
    <property type="term" value="F:DNA binding"/>
    <property type="evidence" value="ECO:0007669"/>
    <property type="project" value="UniProtKB-UniRule"/>
</dbReference>
<protein>
    <submittedName>
        <fullName evidence="6">AcrR family transcriptional regulator</fullName>
    </submittedName>
</protein>
<sequence length="198" mass="20801">MPVAKGATLDPAQTRAGILRAATRLLYQRGLDGIGVAELCSTIGVSKETLYRHFGSKDGLVQAVLEARSDSILRWLHDAVTAAGEEPIDQLAAVFDALGRWHDEPTFRGCAILNAAAQHHDGPANAVARQHLDRQLDLLTGIARRAGAADAVSVAKQMLALRVGATVLADHHADADAARLAKQAALALLQSARATPAA</sequence>
<dbReference type="Gene3D" id="1.10.357.10">
    <property type="entry name" value="Tetracycline Repressor, domain 2"/>
    <property type="match status" value="1"/>
</dbReference>
<dbReference type="Pfam" id="PF00440">
    <property type="entry name" value="TetR_N"/>
    <property type="match status" value="1"/>
</dbReference>
<evidence type="ECO:0000313" key="6">
    <source>
        <dbReference type="EMBL" id="MBE1490126.1"/>
    </source>
</evidence>
<dbReference type="SUPFAM" id="SSF48498">
    <property type="entry name" value="Tetracyclin repressor-like, C-terminal domain"/>
    <property type="match status" value="1"/>
</dbReference>
<accession>A0A927R9U3</accession>
<dbReference type="PANTHER" id="PTHR47506:SF1">
    <property type="entry name" value="HTH-TYPE TRANSCRIPTIONAL REGULATOR YJDC"/>
    <property type="match status" value="1"/>
</dbReference>
<keyword evidence="3" id="KW-0804">Transcription</keyword>
<organism evidence="6 7">
    <name type="scientific">Plantactinospora soyae</name>
    <dbReference type="NCBI Taxonomy" id="1544732"/>
    <lineage>
        <taxon>Bacteria</taxon>
        <taxon>Bacillati</taxon>
        <taxon>Actinomycetota</taxon>
        <taxon>Actinomycetes</taxon>
        <taxon>Micromonosporales</taxon>
        <taxon>Micromonosporaceae</taxon>
        <taxon>Plantactinospora</taxon>
    </lineage>
</organism>
<evidence type="ECO:0000256" key="3">
    <source>
        <dbReference type="ARBA" id="ARBA00023163"/>
    </source>
</evidence>